<evidence type="ECO:0000313" key="2">
    <source>
        <dbReference type="EMBL" id="MCC6070011.1"/>
    </source>
</evidence>
<proteinExistence type="predicted"/>
<evidence type="ECO:0000256" key="1">
    <source>
        <dbReference type="SAM" id="SignalP"/>
    </source>
</evidence>
<dbReference type="EMBL" id="JAJHPV010000004">
    <property type="protein sequence ID" value="MCC6070011.1"/>
    <property type="molecule type" value="Genomic_DNA"/>
</dbReference>
<feature type="chain" id="PRO_5045758357" evidence="1">
    <location>
        <begin position="22"/>
        <end position="168"/>
    </location>
</feature>
<keyword evidence="1" id="KW-0732">Signal</keyword>
<gene>
    <name evidence="2" type="ORF">LMJ30_03425</name>
</gene>
<sequence>MSIPSYCACWALALAAWPVHGETPPSGLGDGWVPVAESVLDQSRGGFTFDSGLKLTLGIERVVSINGDVVARTSLELTDISRLSAEQARQTSDALSAVKLVQNGRDNIYLGAMSAQTLGGTVIQNSLNDQLIRTDTVIHSSVNSMALLKTLNFQGSLGDAIARAAGPH</sequence>
<evidence type="ECO:0000313" key="3">
    <source>
        <dbReference type="Proteomes" id="UP001198701"/>
    </source>
</evidence>
<name>A0ABS8INN7_9BURK</name>
<dbReference type="RefSeq" id="WP_229430935.1">
    <property type="nucleotide sequence ID" value="NZ_JAJHPV010000004.1"/>
</dbReference>
<feature type="signal peptide" evidence="1">
    <location>
        <begin position="1"/>
        <end position="21"/>
    </location>
</feature>
<organism evidence="2 3">
    <name type="scientific">Massilia agrisoli</name>
    <dbReference type="NCBI Taxonomy" id="2892444"/>
    <lineage>
        <taxon>Bacteria</taxon>
        <taxon>Pseudomonadati</taxon>
        <taxon>Pseudomonadota</taxon>
        <taxon>Betaproteobacteria</taxon>
        <taxon>Burkholderiales</taxon>
        <taxon>Oxalobacteraceae</taxon>
        <taxon>Telluria group</taxon>
        <taxon>Massilia</taxon>
    </lineage>
</organism>
<reference evidence="2 3" key="1">
    <citation type="submission" date="2021-11" db="EMBL/GenBank/DDBJ databases">
        <authorList>
            <person name="Huq M.A."/>
        </authorList>
    </citation>
    <scope>NUCLEOTIDE SEQUENCE [LARGE SCALE GENOMIC DNA]</scope>
    <source>
        <strain evidence="2 3">MAHUQ-52</strain>
    </source>
</reference>
<comment type="caution">
    <text evidence="2">The sequence shown here is derived from an EMBL/GenBank/DDBJ whole genome shotgun (WGS) entry which is preliminary data.</text>
</comment>
<accession>A0ABS8INN7</accession>
<keyword evidence="3" id="KW-1185">Reference proteome</keyword>
<dbReference type="Proteomes" id="UP001198701">
    <property type="component" value="Unassembled WGS sequence"/>
</dbReference>
<protein>
    <submittedName>
        <fullName evidence="2">Uncharacterized protein</fullName>
    </submittedName>
</protein>